<sequence length="298" mass="30616">MRSAVGVLAATAALGCVALSGCSAPPTPRVQPTVAAVVDREPVDVAKVAVPPPAPAVDLTGLTVVDPKHVVAGLPGLGDRTQLASEDPALGRWRTAVVVRDTAAYDEPGGTAVGVLPAQTLGVSTVVPVVETAPGWLRVMVAARGALPSADAARVNERTAWVRTVDTRAAGTDWRITVDTAAQTLTVDDGTGRVVHPVIATGSPSRPTPRGPQFVVGTFWEEPGSVTPRVVLLSSQSETMDAYDRVTGTSATAIHTTTLASRGEVSNGCVRVADDVLDVLWRAVPPGTLVLVEPTGGR</sequence>
<evidence type="ECO:0000256" key="4">
    <source>
        <dbReference type="ARBA" id="ARBA00022984"/>
    </source>
</evidence>
<dbReference type="Pfam" id="PF03734">
    <property type="entry name" value="YkuD"/>
    <property type="match status" value="1"/>
</dbReference>
<dbReference type="EMBL" id="JAHBOH010000001">
    <property type="protein sequence ID" value="MBT0993879.1"/>
    <property type="molecule type" value="Genomic_DNA"/>
</dbReference>
<keyword evidence="7" id="KW-0732">Signal</keyword>
<dbReference type="InterPro" id="IPR005490">
    <property type="entry name" value="LD_TPept_cat_dom"/>
</dbReference>
<dbReference type="PROSITE" id="PS52029">
    <property type="entry name" value="LD_TPASE"/>
    <property type="match status" value="1"/>
</dbReference>
<evidence type="ECO:0000313" key="9">
    <source>
        <dbReference type="EMBL" id="MBT0993879.1"/>
    </source>
</evidence>
<evidence type="ECO:0000256" key="2">
    <source>
        <dbReference type="ARBA" id="ARBA00022679"/>
    </source>
</evidence>
<organism evidence="9 10">
    <name type="scientific">Cellulomonas fulva</name>
    <dbReference type="NCBI Taxonomy" id="2835530"/>
    <lineage>
        <taxon>Bacteria</taxon>
        <taxon>Bacillati</taxon>
        <taxon>Actinomycetota</taxon>
        <taxon>Actinomycetes</taxon>
        <taxon>Micrococcales</taxon>
        <taxon>Cellulomonadaceae</taxon>
        <taxon>Cellulomonas</taxon>
    </lineage>
</organism>
<evidence type="ECO:0000256" key="5">
    <source>
        <dbReference type="ARBA" id="ARBA00023316"/>
    </source>
</evidence>
<feature type="signal peptide" evidence="7">
    <location>
        <begin position="1"/>
        <end position="23"/>
    </location>
</feature>
<evidence type="ECO:0000313" key="10">
    <source>
        <dbReference type="Proteomes" id="UP000722125"/>
    </source>
</evidence>
<gene>
    <name evidence="9" type="ORF">KIN34_06210</name>
</gene>
<feature type="domain" description="L,D-TPase catalytic" evidence="8">
    <location>
        <begin position="174"/>
        <end position="293"/>
    </location>
</feature>
<keyword evidence="4 6" id="KW-0573">Peptidoglycan synthesis</keyword>
<keyword evidence="5 6" id="KW-0961">Cell wall biogenesis/degradation</keyword>
<keyword evidence="3 6" id="KW-0133">Cell shape</keyword>
<evidence type="ECO:0000259" key="8">
    <source>
        <dbReference type="PROSITE" id="PS52029"/>
    </source>
</evidence>
<comment type="caution">
    <text evidence="9">The sequence shown here is derived from an EMBL/GenBank/DDBJ whole genome shotgun (WGS) entry which is preliminary data.</text>
</comment>
<evidence type="ECO:0000256" key="3">
    <source>
        <dbReference type="ARBA" id="ARBA00022960"/>
    </source>
</evidence>
<keyword evidence="10" id="KW-1185">Reference proteome</keyword>
<keyword evidence="2" id="KW-0808">Transferase</keyword>
<dbReference type="SUPFAM" id="SSF141523">
    <property type="entry name" value="L,D-transpeptidase catalytic domain-like"/>
    <property type="match status" value="1"/>
</dbReference>
<proteinExistence type="predicted"/>
<comment type="pathway">
    <text evidence="1 6">Cell wall biogenesis; peptidoglycan biosynthesis.</text>
</comment>
<accession>A0ABS5TXQ4</accession>
<dbReference type="InterPro" id="IPR038063">
    <property type="entry name" value="Transpep_catalytic_dom"/>
</dbReference>
<feature type="chain" id="PRO_5046425789" evidence="7">
    <location>
        <begin position="24"/>
        <end position="298"/>
    </location>
</feature>
<dbReference type="Proteomes" id="UP000722125">
    <property type="component" value="Unassembled WGS sequence"/>
</dbReference>
<dbReference type="PROSITE" id="PS51257">
    <property type="entry name" value="PROKAR_LIPOPROTEIN"/>
    <property type="match status" value="1"/>
</dbReference>
<name>A0ABS5TXQ4_9CELL</name>
<feature type="active site" description="Proton donor/acceptor" evidence="6">
    <location>
        <position position="255"/>
    </location>
</feature>
<dbReference type="PANTHER" id="PTHR30582">
    <property type="entry name" value="L,D-TRANSPEPTIDASE"/>
    <property type="match status" value="1"/>
</dbReference>
<dbReference type="PANTHER" id="PTHR30582:SF2">
    <property type="entry name" value="L,D-TRANSPEPTIDASE YCIB-RELATED"/>
    <property type="match status" value="1"/>
</dbReference>
<reference evidence="9 10" key="1">
    <citation type="submission" date="2021-05" db="EMBL/GenBank/DDBJ databases">
        <title>Description of Cellulomonas sp. DKR-3 sp. nov.</title>
        <authorList>
            <person name="Dahal R.H."/>
            <person name="Chaudhary D.K."/>
        </authorList>
    </citation>
    <scope>NUCLEOTIDE SEQUENCE [LARGE SCALE GENOMIC DNA]</scope>
    <source>
        <strain evidence="9 10">DKR-3</strain>
    </source>
</reference>
<evidence type="ECO:0000256" key="6">
    <source>
        <dbReference type="PROSITE-ProRule" id="PRU01373"/>
    </source>
</evidence>
<evidence type="ECO:0000256" key="7">
    <source>
        <dbReference type="SAM" id="SignalP"/>
    </source>
</evidence>
<protein>
    <submittedName>
        <fullName evidence="9">L,D-transpeptidase</fullName>
    </submittedName>
</protein>
<dbReference type="InterPro" id="IPR050979">
    <property type="entry name" value="LD-transpeptidase"/>
</dbReference>
<evidence type="ECO:0000256" key="1">
    <source>
        <dbReference type="ARBA" id="ARBA00004752"/>
    </source>
</evidence>
<dbReference type="Gene3D" id="2.40.440.10">
    <property type="entry name" value="L,D-transpeptidase catalytic domain-like"/>
    <property type="match status" value="1"/>
</dbReference>
<feature type="active site" description="Nucleophile" evidence="6">
    <location>
        <position position="269"/>
    </location>
</feature>
<dbReference type="CDD" id="cd16913">
    <property type="entry name" value="YkuD_like"/>
    <property type="match status" value="1"/>
</dbReference>